<dbReference type="Gene3D" id="3.20.20.100">
    <property type="entry name" value="NADP-dependent oxidoreductase domain"/>
    <property type="match status" value="1"/>
</dbReference>
<dbReference type="KEGG" id="rama:IDM48_00045"/>
<dbReference type="SUPFAM" id="SSF51430">
    <property type="entry name" value="NAD(P)-linked oxidoreductase"/>
    <property type="match status" value="1"/>
</dbReference>
<evidence type="ECO:0000313" key="2">
    <source>
        <dbReference type="EMBL" id="QNV39901.1"/>
    </source>
</evidence>
<organism evidence="2 3">
    <name type="scientific">Rothia amarae</name>
    <dbReference type="NCBI Taxonomy" id="169480"/>
    <lineage>
        <taxon>Bacteria</taxon>
        <taxon>Bacillati</taxon>
        <taxon>Actinomycetota</taxon>
        <taxon>Actinomycetes</taxon>
        <taxon>Micrococcales</taxon>
        <taxon>Micrococcaceae</taxon>
        <taxon>Rothia</taxon>
    </lineage>
</organism>
<accession>A0A7H2BJQ5</accession>
<evidence type="ECO:0000313" key="3">
    <source>
        <dbReference type="Proteomes" id="UP000516421"/>
    </source>
</evidence>
<dbReference type="AlphaFoldDB" id="A0A7H2BJQ5"/>
<name>A0A7H2BJQ5_9MICC</name>
<dbReference type="RefSeq" id="WP_190617494.1">
    <property type="nucleotide sequence ID" value="NZ_CP061538.1"/>
</dbReference>
<protein>
    <submittedName>
        <fullName evidence="2">Aldo/keto reductase</fullName>
    </submittedName>
</protein>
<feature type="domain" description="NADP-dependent oxidoreductase" evidence="1">
    <location>
        <begin position="10"/>
        <end position="99"/>
    </location>
</feature>
<gene>
    <name evidence="2" type="ORF">IDM48_00045</name>
</gene>
<dbReference type="InterPro" id="IPR023210">
    <property type="entry name" value="NADP_OxRdtase_dom"/>
</dbReference>
<dbReference type="Proteomes" id="UP000516421">
    <property type="component" value="Chromosome"/>
</dbReference>
<dbReference type="Pfam" id="PF00248">
    <property type="entry name" value="Aldo_ket_red"/>
    <property type="match status" value="1"/>
</dbReference>
<reference evidence="2 3" key="1">
    <citation type="submission" date="2020-09" db="EMBL/GenBank/DDBJ databases">
        <title>Investigation of environmental microbe.</title>
        <authorList>
            <person name="Ou Y."/>
            <person name="Kang Q."/>
        </authorList>
    </citation>
    <scope>NUCLEOTIDE SEQUENCE [LARGE SCALE GENOMIC DNA]</scope>
    <source>
        <strain evidence="2 3">KJZ-9</strain>
    </source>
</reference>
<dbReference type="EMBL" id="CP061538">
    <property type="protein sequence ID" value="QNV39901.1"/>
    <property type="molecule type" value="Genomic_DNA"/>
</dbReference>
<sequence length="108" mass="12011">MGGITRKVEQNNGDHSEGIRLLNEAFDLGIRHFDMTQFYSDGLANELLQKSFSSRRSDVFSASKVGARPIPGMPPMTAAQKPHELRETIKTNLETLQTDSSIWCTSVV</sequence>
<proteinExistence type="predicted"/>
<dbReference type="InterPro" id="IPR036812">
    <property type="entry name" value="NAD(P)_OxRdtase_dom_sf"/>
</dbReference>
<keyword evidence="3" id="KW-1185">Reference proteome</keyword>
<evidence type="ECO:0000259" key="1">
    <source>
        <dbReference type="Pfam" id="PF00248"/>
    </source>
</evidence>